<keyword evidence="10" id="KW-0969">Cilium</keyword>
<dbReference type="GO" id="GO:0005576">
    <property type="term" value="C:extracellular region"/>
    <property type="evidence" value="ECO:0007669"/>
    <property type="project" value="UniProtKB-SubCell"/>
</dbReference>
<comment type="subcellular location">
    <subcellularLocation>
        <location evidence="1">Bacterial flagellum</location>
    </subcellularLocation>
    <subcellularLocation>
        <location evidence="2">Secreted</location>
    </subcellularLocation>
</comment>
<evidence type="ECO:0000256" key="3">
    <source>
        <dbReference type="ARBA" id="ARBA00009677"/>
    </source>
</evidence>
<evidence type="ECO:0000256" key="4">
    <source>
        <dbReference type="ARBA" id="ARBA00016244"/>
    </source>
</evidence>
<evidence type="ECO:0000259" key="8">
    <source>
        <dbReference type="Pfam" id="PF06429"/>
    </source>
</evidence>
<dbReference type="InterPro" id="IPR010930">
    <property type="entry name" value="Flg_bb/hook_C_dom"/>
</dbReference>
<dbReference type="InterPro" id="IPR002371">
    <property type="entry name" value="FlgK"/>
</dbReference>
<dbReference type="GO" id="GO:0005198">
    <property type="term" value="F:structural molecule activity"/>
    <property type="evidence" value="ECO:0007669"/>
    <property type="project" value="InterPro"/>
</dbReference>
<evidence type="ECO:0000256" key="5">
    <source>
        <dbReference type="ARBA" id="ARBA00022525"/>
    </source>
</evidence>
<dbReference type="OrthoDB" id="9802553at2"/>
<dbReference type="eggNOG" id="COG1256">
    <property type="taxonomic scope" value="Bacteria"/>
</dbReference>
<dbReference type="RefSeq" id="WP_021759067.1">
    <property type="nucleotide sequence ID" value="NC_022444.1"/>
</dbReference>
<organism evidence="10 11">
    <name type="scientific">Megalodesulfovibrio gigas (strain ATCC 19364 / DSM 1382 / NCIMB 9332 / VKM B-1759)</name>
    <name type="common">Desulfovibrio gigas</name>
    <dbReference type="NCBI Taxonomy" id="1121448"/>
    <lineage>
        <taxon>Bacteria</taxon>
        <taxon>Pseudomonadati</taxon>
        <taxon>Thermodesulfobacteriota</taxon>
        <taxon>Desulfovibrionia</taxon>
        <taxon>Desulfovibrionales</taxon>
        <taxon>Desulfovibrionaceae</taxon>
        <taxon>Megalodesulfovibrio</taxon>
    </lineage>
</organism>
<proteinExistence type="inferred from homology"/>
<dbReference type="Pfam" id="PF22638">
    <property type="entry name" value="FlgK_D1"/>
    <property type="match status" value="1"/>
</dbReference>
<name>T2G748_MEGG1</name>
<dbReference type="KEGG" id="dgg:DGI_0516"/>
<dbReference type="STRING" id="1121448.DGI_0516"/>
<evidence type="ECO:0000256" key="2">
    <source>
        <dbReference type="ARBA" id="ARBA00004613"/>
    </source>
</evidence>
<gene>
    <name evidence="10" type="ORF">DGI_0516</name>
</gene>
<dbReference type="AlphaFoldDB" id="T2G748"/>
<keyword evidence="10" id="KW-0282">Flagellum</keyword>
<dbReference type="PANTHER" id="PTHR30033:SF1">
    <property type="entry name" value="FLAGELLAR HOOK-ASSOCIATED PROTEIN 1"/>
    <property type="match status" value="1"/>
</dbReference>
<evidence type="ECO:0000259" key="9">
    <source>
        <dbReference type="Pfam" id="PF22638"/>
    </source>
</evidence>
<keyword evidence="11" id="KW-1185">Reference proteome</keyword>
<evidence type="ECO:0000256" key="1">
    <source>
        <dbReference type="ARBA" id="ARBA00004365"/>
    </source>
</evidence>
<comment type="similarity">
    <text evidence="3">Belongs to the flagella basal body rod proteins family.</text>
</comment>
<accession>T2G748</accession>
<reference evidence="10 11" key="1">
    <citation type="journal article" date="2013" name="J. Bacteriol.">
        <title>Roles of HynAB and Ech, the only two hydrogenases found in the model sulfate reducer Desulfovibrio gigas.</title>
        <authorList>
            <person name="Morais-Silva F.O."/>
            <person name="Santos C.I."/>
            <person name="Rodrigues R."/>
            <person name="Pereira I.A."/>
            <person name="Rodrigues-Pousada C."/>
        </authorList>
    </citation>
    <scope>NUCLEOTIDE SEQUENCE [LARGE SCALE GENOMIC DNA]</scope>
    <source>
        <strain evidence="11">ATCC 19364 / DSM 1382 / NCIMB 9332 / VKM B-1759</strain>
    </source>
</reference>
<feature type="domain" description="Flagellar basal-body/hook protein C-terminal" evidence="8">
    <location>
        <begin position="676"/>
        <end position="713"/>
    </location>
</feature>
<dbReference type="GO" id="GO:0009424">
    <property type="term" value="C:bacterial-type flagellum hook"/>
    <property type="evidence" value="ECO:0007669"/>
    <property type="project" value="InterPro"/>
</dbReference>
<evidence type="ECO:0000313" key="11">
    <source>
        <dbReference type="Proteomes" id="UP000016587"/>
    </source>
</evidence>
<dbReference type="PRINTS" id="PR01005">
    <property type="entry name" value="FLGHOOKAP1"/>
</dbReference>
<keyword evidence="10" id="KW-0966">Cell projection</keyword>
<dbReference type="Pfam" id="PF06429">
    <property type="entry name" value="Flg_bbr_C"/>
    <property type="match status" value="1"/>
</dbReference>
<feature type="domain" description="Flagellar basal body rod protein N-terminal" evidence="7">
    <location>
        <begin position="18"/>
        <end position="37"/>
    </location>
</feature>
<dbReference type="PROSITE" id="PS00588">
    <property type="entry name" value="FLAGELLA_BB_ROD"/>
    <property type="match status" value="1"/>
</dbReference>
<feature type="domain" description="Flagellar hook-associated protein FlgK helical" evidence="9">
    <location>
        <begin position="95"/>
        <end position="270"/>
    </location>
</feature>
<dbReference type="PATRIC" id="fig|1121448.10.peg.511"/>
<reference evidence="11" key="2">
    <citation type="submission" date="2013-07" db="EMBL/GenBank/DDBJ databases">
        <authorList>
            <person name="Morais-Silva F.O."/>
            <person name="Rezende A.M."/>
            <person name="Pimentel C."/>
            <person name="Resende D.M."/>
            <person name="Santos C.I."/>
            <person name="Clemente C."/>
            <person name="de Oliveira L.M."/>
            <person name="da Silva S.M."/>
            <person name="Costa D.A."/>
            <person name="Varela-Raposo A."/>
            <person name="Horacio E.C.A."/>
            <person name="Matos M."/>
            <person name="Flores O."/>
            <person name="Ruiz J.C."/>
            <person name="Rodrigues-Pousada C."/>
        </authorList>
    </citation>
    <scope>NUCLEOTIDE SEQUENCE [LARGE SCALE GENOMIC DNA]</scope>
    <source>
        <strain evidence="11">ATCC 19364 / DSM 1382 / NCIMB 9332 / VKM B-1759</strain>
    </source>
</reference>
<dbReference type="EMBL" id="CP006585">
    <property type="protein sequence ID" value="AGW12425.1"/>
    <property type="molecule type" value="Genomic_DNA"/>
</dbReference>
<dbReference type="NCBIfam" id="TIGR02492">
    <property type="entry name" value="flgK_ends"/>
    <property type="match status" value="1"/>
</dbReference>
<dbReference type="GO" id="GO:0044780">
    <property type="term" value="P:bacterial-type flagellum assembly"/>
    <property type="evidence" value="ECO:0007669"/>
    <property type="project" value="InterPro"/>
</dbReference>
<evidence type="ECO:0000256" key="6">
    <source>
        <dbReference type="ARBA" id="ARBA00023143"/>
    </source>
</evidence>
<keyword evidence="6" id="KW-0975">Bacterial flagellum</keyword>
<dbReference type="InterPro" id="IPR001444">
    <property type="entry name" value="Flag_bb_rod_N"/>
</dbReference>
<dbReference type="PANTHER" id="PTHR30033">
    <property type="entry name" value="FLAGELLAR HOOK-ASSOCIATED PROTEIN 1"/>
    <property type="match status" value="1"/>
</dbReference>
<dbReference type="Pfam" id="PF00460">
    <property type="entry name" value="Flg_bb_rod"/>
    <property type="match status" value="1"/>
</dbReference>
<dbReference type="Proteomes" id="UP000016587">
    <property type="component" value="Chromosome"/>
</dbReference>
<dbReference type="InterPro" id="IPR053927">
    <property type="entry name" value="FlgK_helical"/>
</dbReference>
<evidence type="ECO:0000313" key="10">
    <source>
        <dbReference type="EMBL" id="AGW12425.1"/>
    </source>
</evidence>
<dbReference type="SUPFAM" id="SSF64518">
    <property type="entry name" value="Phase 1 flagellin"/>
    <property type="match status" value="1"/>
</dbReference>
<protein>
    <recommendedName>
        <fullName evidence="4">Flagellar hook-associated protein 1</fullName>
    </recommendedName>
</protein>
<sequence length="716" mass="76658">MPGVSSILDMGKWALFGAQAAIETTGSNISNVNTVGYSRRSVVFQENISLNNIPGQLGTGVVAKEVVRNYDEFVESQYLDKHSRELYYQTLYDNLSSVDGLFNESNTDGLAASLNKFFADWNDLALRPEDYATREQLLGDTQGLISLFQNMDGDLQQLQQLADEQALQQVDIANTLLDTIADLNSQINNYDIPGSNNANALYDQRDQALRQLSELMDIKIVNRGLGTTGLGGDIVVTTTAGHTLVQGGEAYRIAYEGPQASKALTTQSTFDGMVNFSGSDDFEYTIEVVKAGAVTNATDGSAAQFRVSLDGGSTWLTDANGQELRFDARPESGKVQVRDLEIWFDDATQPMAVGDKFSVMPRNGLYWYENTASKMNITPVLRGDGTVDSSRLTTGSLSALMNFSGPTVGGYRDKLDAVAKSLIWNVNRQHSQGAGLVAVTEMLGTYSVNSTSLALGSNSSGLAFAEYMNKTPGNVSVYVYDIANGELVSNAAPTSFGPLDFDSATPGVQNFDPSIHSMEDVRDAVNNTYGDYLTADIVNNQLRIRAQSGYSFALGSDTVGLTAALGLNTYFTGEGVSDLAINPAVLASADRVNAGHINGAGEVNFGDNSVAQAIAKLQTQNVTIISSFGTSSNQTLGDYYATLVSAAGTDTAGAQFGWSYSKSLADSLDERQQSVAGVNLDEEMAALVKYQSSYQAAAKLITTADEMLQIVLGLKQ</sequence>
<dbReference type="InterPro" id="IPR019776">
    <property type="entry name" value="Flagellar_basal_body_rod_CS"/>
</dbReference>
<dbReference type="HOGENOM" id="CLU_012762_1_3_7"/>
<evidence type="ECO:0000259" key="7">
    <source>
        <dbReference type="Pfam" id="PF00460"/>
    </source>
</evidence>
<keyword evidence="5" id="KW-0964">Secreted</keyword>